<protein>
    <recommendedName>
        <fullName evidence="1">GIY-YIG domain-containing protein</fullName>
    </recommendedName>
</protein>
<dbReference type="InterPro" id="IPR000305">
    <property type="entry name" value="GIY-YIG_endonuc"/>
</dbReference>
<evidence type="ECO:0000313" key="3">
    <source>
        <dbReference type="Proteomes" id="UP000694892"/>
    </source>
</evidence>
<accession>A0A974HSB9</accession>
<dbReference type="PROSITE" id="PS50164">
    <property type="entry name" value="GIY_YIG"/>
    <property type="match status" value="1"/>
</dbReference>
<feature type="domain" description="GIY-YIG" evidence="1">
    <location>
        <begin position="38"/>
        <end position="109"/>
    </location>
</feature>
<sequence>MYPCIGCTHCHSVIRGKEFVHPGTGYRVKLWGHYTCMSKYVIYALTCPCGYVYIGETTKMVKSRISQHKFSINLGNRTQVETKEGVWIHKLKTLVPHELNRDYDLYLFL</sequence>
<evidence type="ECO:0000259" key="1">
    <source>
        <dbReference type="PROSITE" id="PS50164"/>
    </source>
</evidence>
<dbReference type="AlphaFoldDB" id="A0A974HSB9"/>
<dbReference type="EMBL" id="CM004470">
    <property type="protein sequence ID" value="OCT88459.1"/>
    <property type="molecule type" value="Genomic_DNA"/>
</dbReference>
<reference evidence="3" key="1">
    <citation type="journal article" date="2016" name="Nature">
        <title>Genome evolution in the allotetraploid frog Xenopus laevis.</title>
        <authorList>
            <person name="Session A.M."/>
            <person name="Uno Y."/>
            <person name="Kwon T."/>
            <person name="Chapman J.A."/>
            <person name="Toyoda A."/>
            <person name="Takahashi S."/>
            <person name="Fukui A."/>
            <person name="Hikosaka A."/>
            <person name="Suzuki A."/>
            <person name="Kondo M."/>
            <person name="van Heeringen S.J."/>
            <person name="Quigley I."/>
            <person name="Heinz S."/>
            <person name="Ogino H."/>
            <person name="Ochi H."/>
            <person name="Hellsten U."/>
            <person name="Lyons J.B."/>
            <person name="Simakov O."/>
            <person name="Putnam N."/>
            <person name="Stites J."/>
            <person name="Kuroki Y."/>
            <person name="Tanaka T."/>
            <person name="Michiue T."/>
            <person name="Watanabe M."/>
            <person name="Bogdanovic O."/>
            <person name="Lister R."/>
            <person name="Georgiou G."/>
            <person name="Paranjpe S.S."/>
            <person name="van Kruijsbergen I."/>
            <person name="Shu S."/>
            <person name="Carlson J."/>
            <person name="Kinoshita T."/>
            <person name="Ohta Y."/>
            <person name="Mawaribuchi S."/>
            <person name="Jenkins J."/>
            <person name="Grimwood J."/>
            <person name="Schmutz J."/>
            <person name="Mitros T."/>
            <person name="Mozaffari S.V."/>
            <person name="Suzuki Y."/>
            <person name="Haramoto Y."/>
            <person name="Yamamoto T.S."/>
            <person name="Takagi C."/>
            <person name="Heald R."/>
            <person name="Miller K."/>
            <person name="Haudenschild C."/>
            <person name="Kitzman J."/>
            <person name="Nakayama T."/>
            <person name="Izutsu Y."/>
            <person name="Robert J."/>
            <person name="Fortriede J."/>
            <person name="Burns K."/>
            <person name="Lotay V."/>
            <person name="Karimi K."/>
            <person name="Yasuoka Y."/>
            <person name="Dichmann D.S."/>
            <person name="Flajnik M.F."/>
            <person name="Houston D.W."/>
            <person name="Shendure J."/>
            <person name="DuPasquier L."/>
            <person name="Vize P.D."/>
            <person name="Zorn A.M."/>
            <person name="Ito M."/>
            <person name="Marcotte E.M."/>
            <person name="Wallingford J.B."/>
            <person name="Ito Y."/>
            <person name="Asashima M."/>
            <person name="Ueno N."/>
            <person name="Matsuda Y."/>
            <person name="Veenstra G.J."/>
            <person name="Fujiyama A."/>
            <person name="Harland R.M."/>
            <person name="Taira M."/>
            <person name="Rokhsar D.S."/>
        </authorList>
    </citation>
    <scope>NUCLEOTIDE SEQUENCE [LARGE SCALE GENOMIC DNA]</scope>
    <source>
        <strain evidence="3">J</strain>
    </source>
</reference>
<gene>
    <name evidence="2" type="ORF">XELAEV_18017090mg</name>
</gene>
<name>A0A974HSB9_XENLA</name>
<evidence type="ECO:0000313" key="2">
    <source>
        <dbReference type="EMBL" id="OCT88459.1"/>
    </source>
</evidence>
<organism evidence="2 3">
    <name type="scientific">Xenopus laevis</name>
    <name type="common">African clawed frog</name>
    <dbReference type="NCBI Taxonomy" id="8355"/>
    <lineage>
        <taxon>Eukaryota</taxon>
        <taxon>Metazoa</taxon>
        <taxon>Chordata</taxon>
        <taxon>Craniata</taxon>
        <taxon>Vertebrata</taxon>
        <taxon>Euteleostomi</taxon>
        <taxon>Amphibia</taxon>
        <taxon>Batrachia</taxon>
        <taxon>Anura</taxon>
        <taxon>Pipoidea</taxon>
        <taxon>Pipidae</taxon>
        <taxon>Xenopodinae</taxon>
        <taxon>Xenopus</taxon>
        <taxon>Xenopus</taxon>
    </lineage>
</organism>
<proteinExistence type="predicted"/>
<dbReference type="Proteomes" id="UP000694892">
    <property type="component" value="Chromosome 3L"/>
</dbReference>
<dbReference type="Pfam" id="PF01541">
    <property type="entry name" value="GIY-YIG"/>
    <property type="match status" value="1"/>
</dbReference>